<reference evidence="4" key="2">
    <citation type="submission" date="2023-06" db="EMBL/GenBank/DDBJ databases">
        <authorList>
            <consortium name="Lawrence Berkeley National Laboratory"/>
            <person name="Haridas S."/>
            <person name="Hensen N."/>
            <person name="Bonometti L."/>
            <person name="Westerberg I."/>
            <person name="Brannstrom I.O."/>
            <person name="Guillou S."/>
            <person name="Cros-Aarteil S."/>
            <person name="Calhoun S."/>
            <person name="Kuo A."/>
            <person name="Mondo S."/>
            <person name="Pangilinan J."/>
            <person name="Riley R."/>
            <person name="Labutti K."/>
            <person name="Andreopoulos B."/>
            <person name="Lipzen A."/>
            <person name="Chen C."/>
            <person name="Yanf M."/>
            <person name="Daum C."/>
            <person name="Ng V."/>
            <person name="Clum A."/>
            <person name="Steindorff A."/>
            <person name="Ohm R."/>
            <person name="Martin F."/>
            <person name="Silar P."/>
            <person name="Natvig D."/>
            <person name="Lalanne C."/>
            <person name="Gautier V."/>
            <person name="Ament-Velasquez S.L."/>
            <person name="Kruys A."/>
            <person name="Hutchinson M.I."/>
            <person name="Powell A.J."/>
            <person name="Barry K."/>
            <person name="Miller A.N."/>
            <person name="Grigoriev I.V."/>
            <person name="Debuchy R."/>
            <person name="Gladieux P."/>
            <person name="Thoren M.H."/>
            <person name="Johannesson H."/>
        </authorList>
    </citation>
    <scope>NUCLEOTIDE SEQUENCE</scope>
    <source>
        <strain evidence="4">CBS 314.62</strain>
    </source>
</reference>
<dbReference type="AlphaFoldDB" id="A0AAE1CBZ1"/>
<protein>
    <submittedName>
        <fullName evidence="4">Uncharacterized protein</fullName>
    </submittedName>
</protein>
<sequence>MARYTEAHASPKGPGDGRPTALQIIKDEGLEGRLSDKVMLITGTSAGIGIETARALAATGAKLFLAVRNLEKGKAACADFLEPGRVELLELDTSKLASVRACAAAFLQKSSQLNLLVCNAAIMNTPTREETEDGFEGQLATNYLGHFLLFWLLKDTLLKSSTPGFNSRLVNVSSSAHHATELFLDDFNLEKPGAYVPETAYGHSKLAQIYMANYVDRHFGPQGLHALSLMPGGMDTNLAKHIPREIMEGFKKNPVLYAFMKDNAQGAATTVWAAVGKEWEGKGGEYLENVQVATAEPFMPGLMGAKPYVHDEEKEEKAWAITLKMLGRLAVVSWFLATYIPKYLSTYLRFAVAVLTFSIELPKRVCFPRVTLLAKSQAPSMPGKRLWGLLILFQGGPDRSGIFRLLIEFYTCKNAKI</sequence>
<name>A0AAE1CBZ1_9PEZI</name>
<evidence type="ECO:0000313" key="4">
    <source>
        <dbReference type="EMBL" id="KAK3687931.1"/>
    </source>
</evidence>
<dbReference type="InterPro" id="IPR002347">
    <property type="entry name" value="SDR_fam"/>
</dbReference>
<organism evidence="4 5">
    <name type="scientific">Podospora appendiculata</name>
    <dbReference type="NCBI Taxonomy" id="314037"/>
    <lineage>
        <taxon>Eukaryota</taxon>
        <taxon>Fungi</taxon>
        <taxon>Dikarya</taxon>
        <taxon>Ascomycota</taxon>
        <taxon>Pezizomycotina</taxon>
        <taxon>Sordariomycetes</taxon>
        <taxon>Sordariomycetidae</taxon>
        <taxon>Sordariales</taxon>
        <taxon>Podosporaceae</taxon>
        <taxon>Podospora</taxon>
    </lineage>
</organism>
<keyword evidence="5" id="KW-1185">Reference proteome</keyword>
<proteinExistence type="inferred from homology"/>
<evidence type="ECO:0000256" key="2">
    <source>
        <dbReference type="ARBA" id="ARBA00023002"/>
    </source>
</evidence>
<keyword evidence="2" id="KW-0560">Oxidoreductase</keyword>
<dbReference type="Pfam" id="PF00106">
    <property type="entry name" value="adh_short"/>
    <property type="match status" value="1"/>
</dbReference>
<dbReference type="PRINTS" id="PR00081">
    <property type="entry name" value="GDHRDH"/>
</dbReference>
<dbReference type="PANTHER" id="PTHR24320">
    <property type="entry name" value="RETINOL DEHYDROGENASE"/>
    <property type="match status" value="1"/>
</dbReference>
<comment type="similarity">
    <text evidence="1">Belongs to the short-chain dehydrogenases/reductases (SDR) family.</text>
</comment>
<comment type="caution">
    <text evidence="4">The sequence shown here is derived from an EMBL/GenBank/DDBJ whole genome shotgun (WGS) entry which is preliminary data.</text>
</comment>
<dbReference type="InterPro" id="IPR036291">
    <property type="entry name" value="NAD(P)-bd_dom_sf"/>
</dbReference>
<accession>A0AAE1CBZ1</accession>
<dbReference type="PANTHER" id="PTHR24320:SF272">
    <property type="entry name" value="NAD(P)-BINDING ROSSMANN-FOLD SUPERFAMILY PROTEIN"/>
    <property type="match status" value="1"/>
</dbReference>
<feature type="region of interest" description="Disordered" evidence="3">
    <location>
        <begin position="1"/>
        <end position="20"/>
    </location>
</feature>
<reference evidence="4" key="1">
    <citation type="journal article" date="2023" name="Mol. Phylogenet. Evol.">
        <title>Genome-scale phylogeny and comparative genomics of the fungal order Sordariales.</title>
        <authorList>
            <person name="Hensen N."/>
            <person name="Bonometti L."/>
            <person name="Westerberg I."/>
            <person name="Brannstrom I.O."/>
            <person name="Guillou S."/>
            <person name="Cros-Aarteil S."/>
            <person name="Calhoun S."/>
            <person name="Haridas S."/>
            <person name="Kuo A."/>
            <person name="Mondo S."/>
            <person name="Pangilinan J."/>
            <person name="Riley R."/>
            <person name="LaButti K."/>
            <person name="Andreopoulos B."/>
            <person name="Lipzen A."/>
            <person name="Chen C."/>
            <person name="Yan M."/>
            <person name="Daum C."/>
            <person name="Ng V."/>
            <person name="Clum A."/>
            <person name="Steindorff A."/>
            <person name="Ohm R.A."/>
            <person name="Martin F."/>
            <person name="Silar P."/>
            <person name="Natvig D.O."/>
            <person name="Lalanne C."/>
            <person name="Gautier V."/>
            <person name="Ament-Velasquez S.L."/>
            <person name="Kruys A."/>
            <person name="Hutchinson M.I."/>
            <person name="Powell A.J."/>
            <person name="Barry K."/>
            <person name="Miller A.N."/>
            <person name="Grigoriev I.V."/>
            <person name="Debuchy R."/>
            <person name="Gladieux P."/>
            <person name="Hiltunen Thoren M."/>
            <person name="Johannesson H."/>
        </authorList>
    </citation>
    <scope>NUCLEOTIDE SEQUENCE</scope>
    <source>
        <strain evidence="4">CBS 314.62</strain>
    </source>
</reference>
<dbReference type="Gene3D" id="3.40.50.720">
    <property type="entry name" value="NAD(P)-binding Rossmann-like Domain"/>
    <property type="match status" value="1"/>
</dbReference>
<dbReference type="Proteomes" id="UP001270362">
    <property type="component" value="Unassembled WGS sequence"/>
</dbReference>
<evidence type="ECO:0000313" key="5">
    <source>
        <dbReference type="Proteomes" id="UP001270362"/>
    </source>
</evidence>
<dbReference type="SUPFAM" id="SSF51735">
    <property type="entry name" value="NAD(P)-binding Rossmann-fold domains"/>
    <property type="match status" value="1"/>
</dbReference>
<evidence type="ECO:0000256" key="1">
    <source>
        <dbReference type="ARBA" id="ARBA00006484"/>
    </source>
</evidence>
<gene>
    <name evidence="4" type="ORF">B0T22DRAFT_439504</name>
</gene>
<dbReference type="EMBL" id="JAULSO010000002">
    <property type="protein sequence ID" value="KAK3687931.1"/>
    <property type="molecule type" value="Genomic_DNA"/>
</dbReference>
<evidence type="ECO:0000256" key="3">
    <source>
        <dbReference type="SAM" id="MobiDB-lite"/>
    </source>
</evidence>
<dbReference type="GO" id="GO:0016491">
    <property type="term" value="F:oxidoreductase activity"/>
    <property type="evidence" value="ECO:0007669"/>
    <property type="project" value="UniProtKB-KW"/>
</dbReference>